<dbReference type="AlphaFoldDB" id="A3MWM2"/>
<dbReference type="InterPro" id="IPR052541">
    <property type="entry name" value="SQRD"/>
</dbReference>
<dbReference type="PANTHER" id="PTHR43755:SF1">
    <property type="entry name" value="FAD-DEPENDENT PYRIDINE NUCLEOTIDE-DISULPHIDE OXIDOREDUCTASE"/>
    <property type="match status" value="1"/>
</dbReference>
<keyword evidence="2" id="KW-1185">Reference proteome</keyword>
<dbReference type="EMBL" id="CP000561">
    <property type="protein sequence ID" value="ABO09039.1"/>
    <property type="molecule type" value="Genomic_DNA"/>
</dbReference>
<dbReference type="HOGENOM" id="CLU_878845_0_0_2"/>
<dbReference type="PANTHER" id="PTHR43755">
    <property type="match status" value="1"/>
</dbReference>
<dbReference type="KEGG" id="pcl:Pcal_1622"/>
<dbReference type="Gene3D" id="3.50.50.100">
    <property type="match status" value="1"/>
</dbReference>
<dbReference type="STRING" id="410359.Pcal_1622"/>
<name>A3MWM2_PYRCJ</name>
<proteinExistence type="predicted"/>
<dbReference type="SUPFAM" id="SSF51905">
    <property type="entry name" value="FAD/NAD(P)-binding domain"/>
    <property type="match status" value="1"/>
</dbReference>
<reference evidence="1" key="1">
    <citation type="submission" date="2007-02" db="EMBL/GenBank/DDBJ databases">
        <title>Complete sequence of Pyrobaculum calidifontis JCM 11548.</title>
        <authorList>
            <consortium name="US DOE Joint Genome Institute"/>
            <person name="Copeland A."/>
            <person name="Lucas S."/>
            <person name="Lapidus A."/>
            <person name="Barry K."/>
            <person name="Glavina del Rio T."/>
            <person name="Dalin E."/>
            <person name="Tice H."/>
            <person name="Pitluck S."/>
            <person name="Chain P."/>
            <person name="Malfatti S."/>
            <person name="Shin M."/>
            <person name="Vergez L."/>
            <person name="Schmutz J."/>
            <person name="Larimer F."/>
            <person name="Land M."/>
            <person name="Hauser L."/>
            <person name="Kyrpides N."/>
            <person name="Mikhailova N."/>
            <person name="Cozen A.E."/>
            <person name="Fitz-Gibbon S.T."/>
            <person name="House C.H."/>
            <person name="Saltikov C."/>
            <person name="Lowe T.M."/>
            <person name="Richardson P."/>
        </authorList>
    </citation>
    <scope>NUCLEOTIDE SEQUENCE [LARGE SCALE GENOMIC DNA]</scope>
    <source>
        <strain evidence="1">JCM 11548</strain>
    </source>
</reference>
<protein>
    <submittedName>
        <fullName evidence="1">FAD-dependent pyridine nucleotide-disulfide oxidoreductase</fullName>
    </submittedName>
</protein>
<organism evidence="1 2">
    <name type="scientific">Pyrobaculum calidifontis (strain DSM 21063 / JCM 11548 / VA1)</name>
    <dbReference type="NCBI Taxonomy" id="410359"/>
    <lineage>
        <taxon>Archaea</taxon>
        <taxon>Thermoproteota</taxon>
        <taxon>Thermoprotei</taxon>
        <taxon>Thermoproteales</taxon>
        <taxon>Thermoproteaceae</taxon>
        <taxon>Pyrobaculum</taxon>
    </lineage>
</organism>
<evidence type="ECO:0000313" key="2">
    <source>
        <dbReference type="Proteomes" id="UP000001431"/>
    </source>
</evidence>
<sequence length="333" mass="37047">MRNVDIRTSRYDHVPHRVVVVGGGIAGLYFTYRLLSAAREVEVVLVDPKDYHEFIVGVPMAVAGLVEFKDLLFPFRQLTKAKFVKARVAAIDERCARPAEGSGPICGDYLVLAPGALHIGSAQYWSVEGSAAIAQAAAGAKAVRFIVNELTPVAGFQELAYAIKSRWPEKEVSIHVVYIGEDYRSFMEVGKRWAQEIGLEMSDEPPPWRPDELYIKVPAARPHPLAAGLEVDPTTFETQYERVYLIGDSSLLKLGLPPIGWGALWQAATLAKAIAKELESGVFEVEAESWLAEGDKEKFLQWMVYRMTSGTPVIHLKGLYDLWRGQVWRFLSA</sequence>
<dbReference type="eggNOG" id="arCOG05543">
    <property type="taxonomic scope" value="Archaea"/>
</dbReference>
<dbReference type="Gene3D" id="3.50.50.60">
    <property type="entry name" value="FAD/NAD(P)-binding domain"/>
    <property type="match status" value="1"/>
</dbReference>
<gene>
    <name evidence="1" type="ordered locus">Pcal_1622</name>
</gene>
<accession>A3MWM2</accession>
<dbReference type="Proteomes" id="UP000001431">
    <property type="component" value="Chromosome"/>
</dbReference>
<dbReference type="InterPro" id="IPR036188">
    <property type="entry name" value="FAD/NAD-bd_sf"/>
</dbReference>
<evidence type="ECO:0000313" key="1">
    <source>
        <dbReference type="EMBL" id="ABO09039.1"/>
    </source>
</evidence>